<evidence type="ECO:0000256" key="2">
    <source>
        <dbReference type="SAM" id="MobiDB-lite"/>
    </source>
</evidence>
<feature type="domain" description="OmpA-like" evidence="3">
    <location>
        <begin position="1595"/>
        <end position="1713"/>
    </location>
</feature>
<dbReference type="PROSITE" id="PS51123">
    <property type="entry name" value="OMPA_2"/>
    <property type="match status" value="1"/>
</dbReference>
<dbReference type="EMBL" id="CP076723">
    <property type="protein sequence ID" value="QWV95660.1"/>
    <property type="molecule type" value="Genomic_DNA"/>
</dbReference>
<dbReference type="PANTHER" id="PTHR34819">
    <property type="entry name" value="LARGE CYSTEINE-RICH PERIPLASMIC PROTEIN OMCB"/>
    <property type="match status" value="1"/>
</dbReference>
<evidence type="ECO:0000313" key="5">
    <source>
        <dbReference type="Proteomes" id="UP000683557"/>
    </source>
</evidence>
<dbReference type="PANTHER" id="PTHR34819:SF3">
    <property type="entry name" value="CELL SURFACE PROTEIN"/>
    <property type="match status" value="1"/>
</dbReference>
<evidence type="ECO:0000313" key="4">
    <source>
        <dbReference type="EMBL" id="QWV95660.1"/>
    </source>
</evidence>
<evidence type="ECO:0000259" key="3">
    <source>
        <dbReference type="PROSITE" id="PS51123"/>
    </source>
</evidence>
<dbReference type="InterPro" id="IPR047589">
    <property type="entry name" value="DUF11_rpt"/>
</dbReference>
<dbReference type="InterPro" id="IPR006665">
    <property type="entry name" value="OmpA-like"/>
</dbReference>
<dbReference type="InterPro" id="IPR001434">
    <property type="entry name" value="OmcB-like_DUF11"/>
</dbReference>
<gene>
    <name evidence="4" type="ORF">KP004_07190</name>
</gene>
<accession>A0ABX8JBD0</accession>
<sequence>MGGRVLRVYLLGVALVLALPGGALCLTPSGTVISHDFTARFATPLLRQARSNQTQITVRDLADPELVPPRTATARAGVPVDFQHVLTNRGNSPDSFQLKAAPQAGVTETGPAPALRFYQADGVTPVPVNPEGVQVVGPVPAGASVNLVLRATAAAGSEGRVTTILLSATSLLAPARSSSVADLLQVPVPGSVAVLKTVTPAGAVLPGTVLSYRLVISNGEASPVAGVVVVDPLDELLEFQPGSATLPDGIPGTASYDAGSRSLRFEIPSLPAGTGAEVTFRAAVRQDAPGNAPIVNTAGVTSSLSATPALSNSTFNTVLARALVVVKQAGSAAAEAGDIVPYSVRVENVGAALLEHVTVEDRIPRGFRYLRGSSHLDGFAVADPAGSSRQLRWDLGTMAPGAVKVLSYRLVLSAEVPVGTSVNWAQASGVTRTGSASISPPASAAVKVRPSILGDKAVIMGRIFRDRNGNGIPDPGEPGEPGVRIYLEDGSFVLSDGEGKYSFTGVASGNHVLKIDRSTLDPALRSLPYNTAFAGVGWSQFVMVPFGGPARGDFALVPKAATTLPPAAAPAGTAPPAAAGTAPPAAAGTAPPAAAAPTTPPPAAAPLTAAPPAIPADWLLVGLGSATVGAKAGGGDAGVFHDQRLAFYTRGTLLGDYRLTAAYDSGKERRDGVFQAIDPEKYYPVYGDASDIGYDAQSRGKLFLKVQSGRSYLMEGDYRTDLSENEFSRYDRALNGATFAVNRDNVTVKGFESRTEETVVRDQIPGNGTSGHYLLSRRPVFENSERVRIEVRDRYHSERVISITEKVRYADYSIDYLSGTILFKEPVPSLDQFLNPVTIVVTYQADGGGDKRYVYGGRALIRSDAGSYLGGTAVIEEHPFKNTTLYGLDAGWRPGRWLDLKGEGAVSESLEKGRGSAWKTDLVLRPVDPLTLALYYRKVESDFFNPSMSGNEIGTEKFGGRLDYRAPAEMLVFAESFVQRNLIADRRLFGNQLGVARKYSLLQADAGVKLVREEKEGKEGAADLVYGGIKGSVTAKLDATLQREQLLSSSTIAEYQSKTFLKLDYRLNDRTKAFITEEYQEGSPLIRHATLFGMESKLSDRMRITSGYSLSSGVMGNTEQSNIDLHSKVVDQEGFSLTSRTGYQLENSLSGERGQAVLGLNSRYRVAQGLLVSSGFERVQTVQGDNGTRTAFTLAGEYLRPRDLKLTGRYEIRTGPGETASLYDAHTAYRLNPSFTLLAKASLWDRDADAGHDITADSYLGGAFRPLAGNPLQLLSLLRYKVEKRATLAGSPDLRSLIVSTEPTYRLVSRWTAQGKYAGKLSWSAGAGGRWNTYTDLVLAGLSYDLTERWELSAYLKLLNQYDAGMHSLGAVGSAGYRIYRNVVLSAGYNYARLDDRDLTGENYQGQGPFVGIKVKFDEEMFESDDAKVTPPPPAPVAAAPPEPVPEREPEPVAAVLVTLERLDEPLLLSGSAELFTLLVNGEAARLPSTAVTLSRERLASLELKGGRFARPLRLLASVDEPDQIRSWSLVFMDRAGEVIRKTGGRGAPPKRIDWAGNTDRSRVEQGEIYQCQLQVTYLDGSVFRTGRELFGVDRREAVLLTLAGGAFVFDKSALTTQAKRLLSGAARVLREHPDEKVIVEGHTDGIGSVEYNMALSRRRCDAAAQYLVQAEGIDPARLLRRWYGKSRPVADNVTTPGRRLNRRVELKGDFQQLSPTGPDDRYRTRPFVIINGQDVPVDALGRFETSLPGETGRLKVEMGDARGRYLATELPLPEVTVAQPSGAVLVRYGAAASGVSVSADGAILCRVSGSAGAGERLELDGRELPLTPLGTFAVEFPLGSGDRVLGMVVRNGVGCSKLLNLRLRSEKHLVAPAQVQP</sequence>
<reference evidence="4 5" key="1">
    <citation type="submission" date="2021-06" db="EMBL/GenBank/DDBJ databases">
        <title>Gemonas diversity in paddy soil.</title>
        <authorList>
            <person name="Liu G."/>
        </authorList>
    </citation>
    <scope>NUCLEOTIDE SEQUENCE [LARGE SCALE GENOMIC DNA]</scope>
    <source>
        <strain evidence="4 5">RG10</strain>
    </source>
</reference>
<name>A0ABX8JBD0_9BACT</name>
<keyword evidence="5" id="KW-1185">Reference proteome</keyword>
<dbReference type="Pfam" id="PF00691">
    <property type="entry name" value="OmpA"/>
    <property type="match status" value="1"/>
</dbReference>
<dbReference type="NCBIfam" id="TIGR01451">
    <property type="entry name" value="B_ant_repeat"/>
    <property type="match status" value="2"/>
</dbReference>
<proteinExistence type="predicted"/>
<feature type="compositionally biased region" description="Pro residues" evidence="2">
    <location>
        <begin position="1430"/>
        <end position="1444"/>
    </location>
</feature>
<organism evidence="4 5">
    <name type="scientific">Geomonas oryzisoli</name>
    <dbReference type="NCBI Taxonomy" id="2847992"/>
    <lineage>
        <taxon>Bacteria</taxon>
        <taxon>Pseudomonadati</taxon>
        <taxon>Thermodesulfobacteriota</taxon>
        <taxon>Desulfuromonadia</taxon>
        <taxon>Geobacterales</taxon>
        <taxon>Geobacteraceae</taxon>
        <taxon>Geomonas</taxon>
    </lineage>
</organism>
<dbReference type="InterPro" id="IPR051172">
    <property type="entry name" value="Chlamydia_OmcB"/>
</dbReference>
<dbReference type="Pfam" id="PF01345">
    <property type="entry name" value="DUF11"/>
    <property type="match status" value="2"/>
</dbReference>
<dbReference type="CDD" id="cd07185">
    <property type="entry name" value="OmpA_C-like"/>
    <property type="match status" value="1"/>
</dbReference>
<evidence type="ECO:0000256" key="1">
    <source>
        <dbReference type="PROSITE-ProRule" id="PRU00473"/>
    </source>
</evidence>
<dbReference type="Proteomes" id="UP000683557">
    <property type="component" value="Chromosome"/>
</dbReference>
<feature type="compositionally biased region" description="Low complexity" evidence="2">
    <location>
        <begin position="567"/>
        <end position="597"/>
    </location>
</feature>
<keyword evidence="1" id="KW-0472">Membrane</keyword>
<feature type="region of interest" description="Disordered" evidence="2">
    <location>
        <begin position="1423"/>
        <end position="1449"/>
    </location>
</feature>
<feature type="region of interest" description="Disordered" evidence="2">
    <location>
        <begin position="567"/>
        <end position="608"/>
    </location>
</feature>
<protein>
    <submittedName>
        <fullName evidence="4">OmpA family protein</fullName>
    </submittedName>
</protein>